<comment type="caution">
    <text evidence="4">The sequence shown here is derived from an EMBL/GenBank/DDBJ whole genome shotgun (WGS) entry which is preliminary data.</text>
</comment>
<dbReference type="PROSITE" id="PS51916">
    <property type="entry name" value="DEUBAD"/>
    <property type="match status" value="1"/>
</dbReference>
<dbReference type="AlphaFoldDB" id="A0A9W8A395"/>
<accession>A0A9W8A395</accession>
<dbReference type="GO" id="GO:0070628">
    <property type="term" value="F:proteasome binding"/>
    <property type="evidence" value="ECO:0007669"/>
    <property type="project" value="TreeGrafter"/>
</dbReference>
<keyword evidence="5" id="KW-1185">Reference proteome</keyword>
<comment type="subcellular location">
    <subcellularLocation>
        <location evidence="1">Nucleus</location>
    </subcellularLocation>
</comment>
<dbReference type="InterPro" id="IPR038108">
    <property type="entry name" value="RPN13_DEUBAD_sf"/>
</dbReference>
<proteinExistence type="predicted"/>
<evidence type="ECO:0000259" key="3">
    <source>
        <dbReference type="PROSITE" id="PS51916"/>
    </source>
</evidence>
<evidence type="ECO:0000256" key="2">
    <source>
        <dbReference type="ARBA" id="ARBA00023242"/>
    </source>
</evidence>
<dbReference type="InterPro" id="IPR032368">
    <property type="entry name" value="RPN13_DEUBAD"/>
</dbReference>
<protein>
    <recommendedName>
        <fullName evidence="3">DEUBAD domain-containing protein</fullName>
    </recommendedName>
</protein>
<reference evidence="4" key="1">
    <citation type="submission" date="2022-07" db="EMBL/GenBank/DDBJ databases">
        <title>Phylogenomic reconstructions and comparative analyses of Kickxellomycotina fungi.</title>
        <authorList>
            <person name="Reynolds N.K."/>
            <person name="Stajich J.E."/>
            <person name="Barry K."/>
            <person name="Grigoriev I.V."/>
            <person name="Crous P."/>
            <person name="Smith M.E."/>
        </authorList>
    </citation>
    <scope>NUCLEOTIDE SEQUENCE</scope>
    <source>
        <strain evidence="4">NBRC 100468</strain>
    </source>
</reference>
<dbReference type="GO" id="GO:0008541">
    <property type="term" value="C:proteasome regulatory particle, lid subcomplex"/>
    <property type="evidence" value="ECO:0007669"/>
    <property type="project" value="TreeGrafter"/>
</dbReference>
<evidence type="ECO:0000256" key="1">
    <source>
        <dbReference type="ARBA" id="ARBA00004123"/>
    </source>
</evidence>
<keyword evidence="2" id="KW-0539">Nucleus</keyword>
<dbReference type="PANTHER" id="PTHR12225">
    <property type="entry name" value="ADHESION REGULATING MOLECULE 1 110 KDA CELL MEMBRANE GLYCOPROTEIN"/>
    <property type="match status" value="1"/>
</dbReference>
<gene>
    <name evidence="4" type="ORF">H4219_003777</name>
</gene>
<dbReference type="PANTHER" id="PTHR12225:SF0">
    <property type="entry name" value="PROTEASOMAL UBIQUITIN RECEPTOR ADRM1"/>
    <property type="match status" value="1"/>
</dbReference>
<evidence type="ECO:0000313" key="5">
    <source>
        <dbReference type="Proteomes" id="UP001150538"/>
    </source>
</evidence>
<name>A0A9W8A395_9FUNG</name>
<dbReference type="GO" id="GO:0005634">
    <property type="term" value="C:nucleus"/>
    <property type="evidence" value="ECO:0007669"/>
    <property type="project" value="UniProtKB-SubCell"/>
</dbReference>
<dbReference type="Pfam" id="PF16550">
    <property type="entry name" value="RPN13_C"/>
    <property type="match status" value="1"/>
</dbReference>
<dbReference type="InterPro" id="IPR044867">
    <property type="entry name" value="DEUBAD_dom"/>
</dbReference>
<dbReference type="OrthoDB" id="340431at2759"/>
<dbReference type="Proteomes" id="UP001150538">
    <property type="component" value="Unassembled WGS sequence"/>
</dbReference>
<sequence>MLEILENFKSPVDLVKVLSIKNIDPILENEEICKNLYSLIPDGIEKSKSGLRTVIGSTPFKQAVGNLSYGLNRGEMNTLVAQFGLDFTAGTSVENFLKAIAGQVEKEKQSRQKSNDDSNRMETE</sequence>
<feature type="domain" description="DEUBAD" evidence="3">
    <location>
        <begin position="5"/>
        <end position="110"/>
    </location>
</feature>
<dbReference type="EMBL" id="JANBPU010000102">
    <property type="protein sequence ID" value="KAJ1916470.1"/>
    <property type="molecule type" value="Genomic_DNA"/>
</dbReference>
<evidence type="ECO:0000313" key="4">
    <source>
        <dbReference type="EMBL" id="KAJ1916470.1"/>
    </source>
</evidence>
<dbReference type="InterPro" id="IPR006773">
    <property type="entry name" value="Rpn13/ADRM1"/>
</dbReference>
<dbReference type="GO" id="GO:0061133">
    <property type="term" value="F:endopeptidase activator activity"/>
    <property type="evidence" value="ECO:0007669"/>
    <property type="project" value="TreeGrafter"/>
</dbReference>
<dbReference type="GO" id="GO:0005737">
    <property type="term" value="C:cytoplasm"/>
    <property type="evidence" value="ECO:0007669"/>
    <property type="project" value="InterPro"/>
</dbReference>
<organism evidence="4 5">
    <name type="scientific">Mycoemilia scoparia</name>
    <dbReference type="NCBI Taxonomy" id="417184"/>
    <lineage>
        <taxon>Eukaryota</taxon>
        <taxon>Fungi</taxon>
        <taxon>Fungi incertae sedis</taxon>
        <taxon>Zoopagomycota</taxon>
        <taxon>Kickxellomycotina</taxon>
        <taxon>Kickxellomycetes</taxon>
        <taxon>Kickxellales</taxon>
        <taxon>Kickxellaceae</taxon>
        <taxon>Mycoemilia</taxon>
    </lineage>
</organism>
<dbReference type="Gene3D" id="1.10.2020.20">
    <property type="match status" value="1"/>
</dbReference>